<keyword evidence="3" id="KW-1185">Reference proteome</keyword>
<dbReference type="EMBL" id="NBCO01000036">
    <property type="protein sequence ID" value="ORC85305.1"/>
    <property type="molecule type" value="Genomic_DNA"/>
</dbReference>
<accession>A0A1X0NKQ2</accession>
<dbReference type="Proteomes" id="UP000192257">
    <property type="component" value="Unassembled WGS sequence"/>
</dbReference>
<organism evidence="2 3">
    <name type="scientific">Trypanosoma theileri</name>
    <dbReference type="NCBI Taxonomy" id="67003"/>
    <lineage>
        <taxon>Eukaryota</taxon>
        <taxon>Discoba</taxon>
        <taxon>Euglenozoa</taxon>
        <taxon>Kinetoplastea</taxon>
        <taxon>Metakinetoplastina</taxon>
        <taxon>Trypanosomatida</taxon>
        <taxon>Trypanosomatidae</taxon>
        <taxon>Trypanosoma</taxon>
    </lineage>
</organism>
<dbReference type="AlphaFoldDB" id="A0A1X0NKQ2"/>
<protein>
    <submittedName>
        <fullName evidence="2">Uncharacterized protein</fullName>
    </submittedName>
</protein>
<evidence type="ECO:0000313" key="2">
    <source>
        <dbReference type="EMBL" id="ORC85305.1"/>
    </source>
</evidence>
<evidence type="ECO:0000256" key="1">
    <source>
        <dbReference type="SAM" id="MobiDB-lite"/>
    </source>
</evidence>
<name>A0A1X0NKQ2_9TRYP</name>
<comment type="caution">
    <text evidence="2">The sequence shown here is derived from an EMBL/GenBank/DDBJ whole genome shotgun (WGS) entry which is preliminary data.</text>
</comment>
<dbReference type="GeneID" id="39989130"/>
<reference evidence="2 3" key="1">
    <citation type="submission" date="2017-03" db="EMBL/GenBank/DDBJ databases">
        <title>An alternative strategy for trypanosome survival in the mammalian bloodstream revealed through genome and transcriptome analysis of the ubiquitous bovine parasite Trypanosoma (Megatrypanum) theileri.</title>
        <authorList>
            <person name="Kelly S."/>
            <person name="Ivens A."/>
            <person name="Mott A."/>
            <person name="O'Neill E."/>
            <person name="Emms D."/>
            <person name="Macleod O."/>
            <person name="Voorheis P."/>
            <person name="Matthews J."/>
            <person name="Matthews K."/>
            <person name="Carrington M."/>
        </authorList>
    </citation>
    <scope>NUCLEOTIDE SEQUENCE [LARGE SCALE GENOMIC DNA]</scope>
    <source>
        <strain evidence="2">Edinburgh</strain>
    </source>
</reference>
<evidence type="ECO:0000313" key="3">
    <source>
        <dbReference type="Proteomes" id="UP000192257"/>
    </source>
</evidence>
<dbReference type="RefSeq" id="XP_028879371.1">
    <property type="nucleotide sequence ID" value="XM_029029350.1"/>
</dbReference>
<feature type="non-terminal residue" evidence="2">
    <location>
        <position position="173"/>
    </location>
</feature>
<gene>
    <name evidence="2" type="ORF">TM35_000361650</name>
</gene>
<feature type="region of interest" description="Disordered" evidence="1">
    <location>
        <begin position="60"/>
        <end position="82"/>
    </location>
</feature>
<proteinExistence type="predicted"/>
<dbReference type="VEuPathDB" id="TriTrypDB:TM35_000361650"/>
<sequence length="173" mass="18825">MDSSPHIYALPPPHPFSPVKRTVTKHRLTISSIPITPISPTNITTPTIADMNIMKRADTTASISSNSSDPHHSHSQQQSEQHAAVIVEDHSEVDPVCDRIILRTEAPAGGNVLSGDNFKSLLYTGSSFGSHLNSNSSIDSLYGPMGNIYDDTGEYVRFSLSPRNNNNNNNNNN</sequence>